<dbReference type="Pfam" id="PF13577">
    <property type="entry name" value="SnoaL_4"/>
    <property type="match status" value="1"/>
</dbReference>
<proteinExistence type="predicted"/>
<keyword evidence="3" id="KW-1185">Reference proteome</keyword>
<dbReference type="AlphaFoldDB" id="A0A383VB16"/>
<dbReference type="Gene3D" id="3.10.450.50">
    <property type="match status" value="1"/>
</dbReference>
<protein>
    <recommendedName>
        <fullName evidence="1">SnoaL-like domain-containing protein</fullName>
    </recommendedName>
</protein>
<dbReference type="Proteomes" id="UP000256970">
    <property type="component" value="Unassembled WGS sequence"/>
</dbReference>
<organism evidence="2 3">
    <name type="scientific">Tetradesmus obliquus</name>
    <name type="common">Green alga</name>
    <name type="synonym">Acutodesmus obliquus</name>
    <dbReference type="NCBI Taxonomy" id="3088"/>
    <lineage>
        <taxon>Eukaryota</taxon>
        <taxon>Viridiplantae</taxon>
        <taxon>Chlorophyta</taxon>
        <taxon>core chlorophytes</taxon>
        <taxon>Chlorophyceae</taxon>
        <taxon>CS clade</taxon>
        <taxon>Sphaeropleales</taxon>
        <taxon>Scenedesmaceae</taxon>
        <taxon>Tetradesmus</taxon>
    </lineage>
</organism>
<dbReference type="InterPro" id="IPR032710">
    <property type="entry name" value="NTF2-like_dom_sf"/>
</dbReference>
<sequence length="184" mass="20520">MIYASRSVPPSAIRVLGVVSSRRGAVCRYSTSPNPPHFNHTSYELSTEDKFEIMEVCHRFDHVLNLGQQERLGSFFSSDAVVNIDMSNPKVPLRAVKGVQPILEYFQSVKQMAAGNRHLTCNIVVEPDGLRAAKVTAYRLLHKAQNPPVLLAAGMIEDKLVNENGEWKFAVRNFIMDPPAPTMI</sequence>
<evidence type="ECO:0000313" key="2">
    <source>
        <dbReference type="EMBL" id="SZX62401.1"/>
    </source>
</evidence>
<evidence type="ECO:0000259" key="1">
    <source>
        <dbReference type="Pfam" id="PF13577"/>
    </source>
</evidence>
<dbReference type="SUPFAM" id="SSF54427">
    <property type="entry name" value="NTF2-like"/>
    <property type="match status" value="1"/>
</dbReference>
<gene>
    <name evidence="2" type="ORF">BQ4739_LOCUS2992</name>
</gene>
<evidence type="ECO:0000313" key="3">
    <source>
        <dbReference type="Proteomes" id="UP000256970"/>
    </source>
</evidence>
<dbReference type="EMBL" id="FNXT01000225">
    <property type="protein sequence ID" value="SZX62401.1"/>
    <property type="molecule type" value="Genomic_DNA"/>
</dbReference>
<name>A0A383VB16_TETOB</name>
<accession>A0A383VB16</accession>
<reference evidence="2 3" key="1">
    <citation type="submission" date="2016-10" db="EMBL/GenBank/DDBJ databases">
        <authorList>
            <person name="Cai Z."/>
        </authorList>
    </citation>
    <scope>NUCLEOTIDE SEQUENCE [LARGE SCALE GENOMIC DNA]</scope>
</reference>
<feature type="domain" description="SnoaL-like" evidence="1">
    <location>
        <begin position="47"/>
        <end position="172"/>
    </location>
</feature>
<dbReference type="InterPro" id="IPR037401">
    <property type="entry name" value="SnoaL-like"/>
</dbReference>